<accession>A0ABV2FJC1</accession>
<evidence type="ECO:0000313" key="2">
    <source>
        <dbReference type="Proteomes" id="UP001549122"/>
    </source>
</evidence>
<sequence>MDKIKYVGIPCGYNPVTLGSVVDGDKKIFVEVGNLLYGDITMGNLIQLETFHDCETPTLAEMYNKYKERIGRGTNMYFVDTSALSGVIYACGHSKRGEWTVFAKTAGYA</sequence>
<comment type="caution">
    <text evidence="1">The sequence shown here is derived from an EMBL/GenBank/DDBJ whole genome shotgun (WGS) entry which is preliminary data.</text>
</comment>
<organism evidence="1 2">
    <name type="scientific">Streptococcus rupicaprae</name>
    <dbReference type="NCBI Taxonomy" id="759619"/>
    <lineage>
        <taxon>Bacteria</taxon>
        <taxon>Bacillati</taxon>
        <taxon>Bacillota</taxon>
        <taxon>Bacilli</taxon>
        <taxon>Lactobacillales</taxon>
        <taxon>Streptococcaceae</taxon>
        <taxon>Streptococcus</taxon>
    </lineage>
</organism>
<reference evidence="1 2" key="1">
    <citation type="submission" date="2024-06" db="EMBL/GenBank/DDBJ databases">
        <title>Genomic Encyclopedia of Type Strains, Phase IV (KMG-IV): sequencing the most valuable type-strain genomes for metagenomic binning, comparative biology and taxonomic classification.</title>
        <authorList>
            <person name="Goeker M."/>
        </authorList>
    </citation>
    <scope>NUCLEOTIDE SEQUENCE [LARGE SCALE GENOMIC DNA]</scope>
    <source>
        <strain evidence="1 2">DSM 28303</strain>
    </source>
</reference>
<dbReference type="Proteomes" id="UP001549122">
    <property type="component" value="Unassembled WGS sequence"/>
</dbReference>
<protein>
    <recommendedName>
        <fullName evidence="3">Phage protein</fullName>
    </recommendedName>
</protein>
<dbReference type="RefSeq" id="WP_354365792.1">
    <property type="nucleotide sequence ID" value="NZ_JBEPLO010000021.1"/>
</dbReference>
<evidence type="ECO:0008006" key="3">
    <source>
        <dbReference type="Google" id="ProtNLM"/>
    </source>
</evidence>
<dbReference type="EMBL" id="JBEPLO010000021">
    <property type="protein sequence ID" value="MET3558664.1"/>
    <property type="molecule type" value="Genomic_DNA"/>
</dbReference>
<name>A0ABV2FJC1_9STRE</name>
<evidence type="ECO:0000313" key="1">
    <source>
        <dbReference type="EMBL" id="MET3558664.1"/>
    </source>
</evidence>
<keyword evidence="2" id="KW-1185">Reference proteome</keyword>
<proteinExistence type="predicted"/>
<gene>
    <name evidence="1" type="ORF">ABID29_001790</name>
</gene>